<dbReference type="GO" id="GO:0016491">
    <property type="term" value="F:oxidoreductase activity"/>
    <property type="evidence" value="ECO:0007669"/>
    <property type="project" value="InterPro"/>
</dbReference>
<dbReference type="Proteomes" id="UP001365542">
    <property type="component" value="Unassembled WGS sequence"/>
</dbReference>
<dbReference type="PROSITE" id="PS50118">
    <property type="entry name" value="HMG_BOX_2"/>
    <property type="match status" value="1"/>
</dbReference>
<feature type="compositionally biased region" description="Polar residues" evidence="5">
    <location>
        <begin position="557"/>
        <end position="573"/>
    </location>
</feature>
<feature type="domain" description="HMG box" evidence="6">
    <location>
        <begin position="89"/>
        <end position="157"/>
    </location>
</feature>
<evidence type="ECO:0000256" key="2">
    <source>
        <dbReference type="ARBA" id="ARBA00023125"/>
    </source>
</evidence>
<feature type="region of interest" description="Disordered" evidence="5">
    <location>
        <begin position="133"/>
        <end position="193"/>
    </location>
</feature>
<feature type="compositionally biased region" description="Low complexity" evidence="5">
    <location>
        <begin position="358"/>
        <end position="367"/>
    </location>
</feature>
<feature type="compositionally biased region" description="Low complexity" evidence="5">
    <location>
        <begin position="332"/>
        <end position="346"/>
    </location>
</feature>
<feature type="region of interest" description="Disordered" evidence="5">
    <location>
        <begin position="557"/>
        <end position="590"/>
    </location>
</feature>
<dbReference type="InterPro" id="IPR036910">
    <property type="entry name" value="HMG_box_dom_sf"/>
</dbReference>
<accession>A0AAV9X9L3</accession>
<feature type="compositionally biased region" description="Basic and acidic residues" evidence="5">
    <location>
        <begin position="133"/>
        <end position="155"/>
    </location>
</feature>
<dbReference type="Pfam" id="PF00505">
    <property type="entry name" value="HMG_box"/>
    <property type="match status" value="1"/>
</dbReference>
<dbReference type="GO" id="GO:0000978">
    <property type="term" value="F:RNA polymerase II cis-regulatory region sequence-specific DNA binding"/>
    <property type="evidence" value="ECO:0007669"/>
    <property type="project" value="TreeGrafter"/>
</dbReference>
<dbReference type="PANTHER" id="PTHR10270">
    <property type="entry name" value="SOX TRANSCRIPTION FACTOR"/>
    <property type="match status" value="1"/>
</dbReference>
<dbReference type="AlphaFoldDB" id="A0AAV9X9L3"/>
<feature type="compositionally biased region" description="Basic and acidic residues" evidence="5">
    <location>
        <begin position="383"/>
        <end position="398"/>
    </location>
</feature>
<dbReference type="GO" id="GO:0000122">
    <property type="term" value="P:negative regulation of transcription by RNA polymerase II"/>
    <property type="evidence" value="ECO:0007669"/>
    <property type="project" value="TreeGrafter"/>
</dbReference>
<evidence type="ECO:0000256" key="4">
    <source>
        <dbReference type="PROSITE-ProRule" id="PRU00267"/>
    </source>
</evidence>
<evidence type="ECO:0000313" key="7">
    <source>
        <dbReference type="EMBL" id="KAK6535285.1"/>
    </source>
</evidence>
<dbReference type="Gene3D" id="1.10.30.10">
    <property type="entry name" value="High mobility group box domain"/>
    <property type="match status" value="1"/>
</dbReference>
<keyword evidence="4" id="KW-0539">Nucleus</keyword>
<feature type="compositionally biased region" description="Basic and acidic residues" evidence="5">
    <location>
        <begin position="295"/>
        <end position="305"/>
    </location>
</feature>
<feature type="compositionally biased region" description="Basic and acidic residues" evidence="5">
    <location>
        <begin position="242"/>
        <end position="255"/>
    </location>
</feature>
<evidence type="ECO:0000259" key="6">
    <source>
        <dbReference type="PROSITE" id="PS50118"/>
    </source>
</evidence>
<feature type="region of interest" description="Disordered" evidence="5">
    <location>
        <begin position="206"/>
        <end position="434"/>
    </location>
</feature>
<dbReference type="GO" id="GO:0005634">
    <property type="term" value="C:nucleus"/>
    <property type="evidence" value="ECO:0007669"/>
    <property type="project" value="UniProtKB-UniRule"/>
</dbReference>
<sequence>MGYIYNRSIENSHQYSIIPPSGYTVQTQVASLRIENQYKIQKPRRQSIISNGMPPRNLQPKGLSDLPMSSSHNTPPPAHICLCQPTPKIPRPRNAFILFRQHHHSAVMAQNPGKSNPSISKIIGEMWKNASEDTRKEWQSHADEEKRQHMLRYPEYRYQPRRSGKKGSSSSTSSPNDSSGEPSRCPKCGGKTGAYSMTDAPSFPILPVPTVSTPSGSGIPTRSGSLRDLLGPSPSLFSRHTSPGEHKRKRSEEGGYPHGAETLLQLGSHERDYPSRSMAPPTSANKLNIPIPRSTAERSNVKRESNISPTRRWKRRRMQGTIIEENETVVHNNTSASSPNVNANSSRTATSPAMSYQSSSELPLSLPGERRASDPTNYRQIQPRHEPFSSPDHLEPHHYTSSPHSHHLQHRNPTSERTHHHQYQPSTPTLEPTEKIQQIQRITRSLSHRSHSSTAAGGTTANLAPVLGRTFLISVEVTDHRLATELCYALHSELLERNRNVGIHQLMDIPEWRQFLQRSSTAASDDLASDYLRAVAAARRQFESIFVAAAAAYDQQSSGGASTPPSVTSSPWDQQRLGRPPPPPAQFRPPPPLTIAILQQYILTHSGTARRRLSPNGNVSPVYTSEWCIDVWRGSPRPNVTIYVRNDGGMGTVDVEDAALGIVSVPAPTGSGEGRPWKGNVIGRLAYYINDFITQRHGNA</sequence>
<name>A0AAV9X9L3_9PEZI</name>
<dbReference type="SUPFAM" id="SSF47095">
    <property type="entry name" value="HMG-box"/>
    <property type="match status" value="1"/>
</dbReference>
<feature type="compositionally biased region" description="Polar residues" evidence="5">
    <location>
        <begin position="347"/>
        <end position="357"/>
    </location>
</feature>
<feature type="compositionally biased region" description="Pro residues" evidence="5">
    <location>
        <begin position="579"/>
        <end position="590"/>
    </location>
</feature>
<evidence type="ECO:0000256" key="5">
    <source>
        <dbReference type="SAM" id="MobiDB-lite"/>
    </source>
</evidence>
<evidence type="ECO:0000313" key="8">
    <source>
        <dbReference type="Proteomes" id="UP001365542"/>
    </source>
</evidence>
<evidence type="ECO:0000256" key="3">
    <source>
        <dbReference type="ARBA" id="ARBA00023163"/>
    </source>
</evidence>
<feature type="compositionally biased region" description="Low complexity" evidence="5">
    <location>
        <begin position="166"/>
        <end position="183"/>
    </location>
</feature>
<feature type="compositionally biased region" description="Polar residues" evidence="5">
    <location>
        <begin position="423"/>
        <end position="434"/>
    </location>
</feature>
<keyword evidence="3" id="KW-0804">Transcription</keyword>
<keyword evidence="2 4" id="KW-0238">DNA-binding</keyword>
<comment type="caution">
    <text evidence="7">The sequence shown here is derived from an EMBL/GenBank/DDBJ whole genome shotgun (WGS) entry which is preliminary data.</text>
</comment>
<feature type="DNA-binding region" description="HMG box" evidence="4">
    <location>
        <begin position="89"/>
        <end position="157"/>
    </location>
</feature>
<dbReference type="CDD" id="cd01389">
    <property type="entry name" value="HMG-box_ROX1-like"/>
    <property type="match status" value="1"/>
</dbReference>
<proteinExistence type="predicted"/>
<dbReference type="PROSITE" id="PS00504">
    <property type="entry name" value="FRD_SDH_FAD_BINDING"/>
    <property type="match status" value="1"/>
</dbReference>
<dbReference type="InterPro" id="IPR050140">
    <property type="entry name" value="SRY-related_HMG-box_TF-like"/>
</dbReference>
<dbReference type="GO" id="GO:0030154">
    <property type="term" value="P:cell differentiation"/>
    <property type="evidence" value="ECO:0007669"/>
    <property type="project" value="TreeGrafter"/>
</dbReference>
<keyword evidence="8" id="KW-1185">Reference proteome</keyword>
<keyword evidence="1" id="KW-0805">Transcription regulation</keyword>
<dbReference type="InterPro" id="IPR003952">
    <property type="entry name" value="FRD_SDH_FAD_BS"/>
</dbReference>
<dbReference type="InterPro" id="IPR009071">
    <property type="entry name" value="HMG_box_dom"/>
</dbReference>
<feature type="compositionally biased region" description="Polar residues" evidence="5">
    <location>
        <begin position="210"/>
        <end position="224"/>
    </location>
</feature>
<dbReference type="FunFam" id="1.10.30.10:FF:000041">
    <property type="entry name" value="HMG box family protein"/>
    <property type="match status" value="1"/>
</dbReference>
<dbReference type="SMART" id="SM00398">
    <property type="entry name" value="HMG"/>
    <property type="match status" value="1"/>
</dbReference>
<dbReference type="PANTHER" id="PTHR10270:SF161">
    <property type="entry name" value="SEX-DETERMINING REGION Y PROTEIN"/>
    <property type="match status" value="1"/>
</dbReference>
<dbReference type="GO" id="GO:0001228">
    <property type="term" value="F:DNA-binding transcription activator activity, RNA polymerase II-specific"/>
    <property type="evidence" value="ECO:0007669"/>
    <property type="project" value="TreeGrafter"/>
</dbReference>
<evidence type="ECO:0000256" key="1">
    <source>
        <dbReference type="ARBA" id="ARBA00023015"/>
    </source>
</evidence>
<gene>
    <name evidence="7" type="ORF">TWF694_001753</name>
</gene>
<protein>
    <recommendedName>
        <fullName evidence="6">HMG box domain-containing protein</fullName>
    </recommendedName>
</protein>
<reference evidence="7 8" key="1">
    <citation type="submission" date="2019-10" db="EMBL/GenBank/DDBJ databases">
        <authorList>
            <person name="Palmer J.M."/>
        </authorList>
    </citation>
    <scope>NUCLEOTIDE SEQUENCE [LARGE SCALE GENOMIC DNA]</scope>
    <source>
        <strain evidence="7 8">TWF694</strain>
    </source>
</reference>
<dbReference type="EMBL" id="JAVHJO010000010">
    <property type="protein sequence ID" value="KAK6535285.1"/>
    <property type="molecule type" value="Genomic_DNA"/>
</dbReference>
<organism evidence="7 8">
    <name type="scientific">Orbilia ellipsospora</name>
    <dbReference type="NCBI Taxonomy" id="2528407"/>
    <lineage>
        <taxon>Eukaryota</taxon>
        <taxon>Fungi</taxon>
        <taxon>Dikarya</taxon>
        <taxon>Ascomycota</taxon>
        <taxon>Pezizomycotina</taxon>
        <taxon>Orbiliomycetes</taxon>
        <taxon>Orbiliales</taxon>
        <taxon>Orbiliaceae</taxon>
        <taxon>Orbilia</taxon>
    </lineage>
</organism>